<comment type="caution">
    <text evidence="14">The sequence shown here is derived from an EMBL/GenBank/DDBJ whole genome shotgun (WGS) entry which is preliminary data.</text>
</comment>
<keyword evidence="8" id="KW-0325">Glycoprotein</keyword>
<feature type="transmembrane region" description="Helical" evidence="12">
    <location>
        <begin position="436"/>
        <end position="457"/>
    </location>
</feature>
<dbReference type="InterPro" id="IPR008928">
    <property type="entry name" value="6-hairpin_glycosidase_sf"/>
</dbReference>
<organism evidence="14 15">
    <name type="scientific">Teratosphaeria destructans</name>
    <dbReference type="NCBI Taxonomy" id="418781"/>
    <lineage>
        <taxon>Eukaryota</taxon>
        <taxon>Fungi</taxon>
        <taxon>Dikarya</taxon>
        <taxon>Ascomycota</taxon>
        <taxon>Pezizomycotina</taxon>
        <taxon>Dothideomycetes</taxon>
        <taxon>Dothideomycetidae</taxon>
        <taxon>Mycosphaerellales</taxon>
        <taxon>Teratosphaeriaceae</taxon>
        <taxon>Teratosphaeria</taxon>
    </lineage>
</organism>
<evidence type="ECO:0000256" key="10">
    <source>
        <dbReference type="PIRNR" id="PIRNR016302"/>
    </source>
</evidence>
<keyword evidence="6 10" id="KW-0378">Hydrolase</keyword>
<dbReference type="InterPro" id="IPR005198">
    <property type="entry name" value="Glyco_hydro_76"/>
</dbReference>
<evidence type="ECO:0000256" key="4">
    <source>
        <dbReference type="ARBA" id="ARBA00012350"/>
    </source>
</evidence>
<keyword evidence="9 10" id="KW-0326">Glycosidase</keyword>
<keyword evidence="5 13" id="KW-0732">Signal</keyword>
<keyword evidence="12" id="KW-1133">Transmembrane helix</keyword>
<keyword evidence="7 12" id="KW-0472">Membrane</keyword>
<evidence type="ECO:0000256" key="7">
    <source>
        <dbReference type="ARBA" id="ARBA00023136"/>
    </source>
</evidence>
<keyword evidence="15" id="KW-1185">Reference proteome</keyword>
<comment type="subcellular location">
    <subcellularLocation>
        <location evidence="2">Endomembrane system</location>
    </subcellularLocation>
</comment>
<evidence type="ECO:0000256" key="9">
    <source>
        <dbReference type="ARBA" id="ARBA00023295"/>
    </source>
</evidence>
<feature type="region of interest" description="Disordered" evidence="11">
    <location>
        <begin position="406"/>
        <end position="427"/>
    </location>
</feature>
<evidence type="ECO:0000256" key="2">
    <source>
        <dbReference type="ARBA" id="ARBA00004308"/>
    </source>
</evidence>
<dbReference type="EC" id="3.2.1.101" evidence="4 10"/>
<feature type="chain" id="PRO_5040821228" description="Mannan endo-1,6-alpha-mannosidase" evidence="13">
    <location>
        <begin position="18"/>
        <end position="462"/>
    </location>
</feature>
<dbReference type="PANTHER" id="PTHR12145">
    <property type="entry name" value="MANNAN ENDO-1,6-ALPHA-MANNOSIDASE DCW1"/>
    <property type="match status" value="1"/>
</dbReference>
<sequence>MRFYAAAGALLLSSAAALDLNVDDPSSVKNAAAVLAHGMVVYYKGNLTGETPGLLPLGYYWWEAGAFFGSLIDYWYYTGDTQYNEIVTQGMLFQVGDNDFMPPNQTKTLGNDDQGFWGLAAMSAAEVNFPNPPDDSPQWLALAQGVFNSQALRWDSTTCGGGLRWQIFAFNSGYNYKNSISNGCFFNLAARLAYYTGNTSYSDWASRTWDWTESVGLIDPNYSIFDGTNDNTGCTSLNHIQWTYNSGVFLLGASVMWNMSMAANGNSSSGSNSTGDAAKWETRIRGLIKGANVFFKNGIMYEVACEPQVNCNTDQQSFKAYLSRWMAASQKLAPFIKDLVQPNLQTSAEAAAKSCSGGTDGVTCGSTWLTGSWDGKYGIGQQMNALEVVQGMLIDQVRGPLTMFTGGTSRGNPSAGTEGDGNPSGKLKPITTADKAGAGILTALVLIGLLGGAWYVLAENRI</sequence>
<dbReference type="Pfam" id="PF03663">
    <property type="entry name" value="Glyco_hydro_76"/>
    <property type="match status" value="1"/>
</dbReference>
<comment type="similarity">
    <text evidence="3 10">Belongs to the glycosyl hydrolase 76 family.</text>
</comment>
<evidence type="ECO:0000256" key="3">
    <source>
        <dbReference type="ARBA" id="ARBA00009699"/>
    </source>
</evidence>
<feature type="compositionally biased region" description="Polar residues" evidence="11">
    <location>
        <begin position="406"/>
        <end position="415"/>
    </location>
</feature>
<comment type="catalytic activity">
    <reaction evidence="1 10">
        <text>Random hydrolysis of (1-&gt;6)-alpha-D-mannosidic linkages in unbranched (1-&gt;6)-mannans.</text>
        <dbReference type="EC" id="3.2.1.101"/>
    </reaction>
</comment>
<dbReference type="InterPro" id="IPR014480">
    <property type="entry name" value="Mannan-1_6-alpha_mannosidase"/>
</dbReference>
<evidence type="ECO:0000313" key="14">
    <source>
        <dbReference type="EMBL" id="KAH9826710.1"/>
    </source>
</evidence>
<evidence type="ECO:0000256" key="8">
    <source>
        <dbReference type="ARBA" id="ARBA00023180"/>
    </source>
</evidence>
<evidence type="ECO:0000256" key="13">
    <source>
        <dbReference type="SAM" id="SignalP"/>
    </source>
</evidence>
<dbReference type="OrthoDB" id="4187847at2759"/>
<dbReference type="SUPFAM" id="SSF48208">
    <property type="entry name" value="Six-hairpin glycosidases"/>
    <property type="match status" value="1"/>
</dbReference>
<dbReference type="PANTHER" id="PTHR12145:SF36">
    <property type="entry name" value="MANNAN ENDO-1,6-ALPHA-MANNOSIDASE DCW1"/>
    <property type="match status" value="1"/>
</dbReference>
<dbReference type="GO" id="GO:0012505">
    <property type="term" value="C:endomembrane system"/>
    <property type="evidence" value="ECO:0007669"/>
    <property type="project" value="UniProtKB-SubCell"/>
</dbReference>
<dbReference type="AlphaFoldDB" id="A0A9W7SQL3"/>
<reference evidence="14 15" key="1">
    <citation type="journal article" date="2018" name="IMA Fungus">
        <title>IMA Genome-F 10: Nine draft genome sequences of Claviceps purpurea s.lat., including C. arundinis, C. humidiphila, and C. cf. spartinae, pseudomolecules for the pitch canker pathogen Fusarium circinatum, draft genome of Davidsoniella eucalypti, Grosmannia galeiformis, Quambalaria eucalypti, and Teratosphaeria destructans.</title>
        <authorList>
            <person name="Wingfield B.D."/>
            <person name="Liu M."/>
            <person name="Nguyen H.D."/>
            <person name="Lane F.A."/>
            <person name="Morgan S.W."/>
            <person name="De Vos L."/>
            <person name="Wilken P.M."/>
            <person name="Duong T.A."/>
            <person name="Aylward J."/>
            <person name="Coetzee M.P."/>
            <person name="Dadej K."/>
            <person name="De Beer Z.W."/>
            <person name="Findlay W."/>
            <person name="Havenga M."/>
            <person name="Kolarik M."/>
            <person name="Menzies J.G."/>
            <person name="Naidoo K."/>
            <person name="Pochopski O."/>
            <person name="Shoukouhi P."/>
            <person name="Santana Q.C."/>
            <person name="Seifert K.A."/>
            <person name="Soal N."/>
            <person name="Steenkamp E.T."/>
            <person name="Tatham C.T."/>
            <person name="van der Nest M.A."/>
            <person name="Wingfield M.J."/>
        </authorList>
    </citation>
    <scope>NUCLEOTIDE SEQUENCE [LARGE SCALE GENOMIC DNA]</scope>
    <source>
        <strain evidence="14">CMW44962</strain>
    </source>
</reference>
<feature type="signal peptide" evidence="13">
    <location>
        <begin position="1"/>
        <end position="17"/>
    </location>
</feature>
<dbReference type="GO" id="GO:0016052">
    <property type="term" value="P:carbohydrate catabolic process"/>
    <property type="evidence" value="ECO:0007669"/>
    <property type="project" value="InterPro"/>
</dbReference>
<evidence type="ECO:0000256" key="6">
    <source>
        <dbReference type="ARBA" id="ARBA00022801"/>
    </source>
</evidence>
<proteinExistence type="inferred from homology"/>
<evidence type="ECO:0000256" key="5">
    <source>
        <dbReference type="ARBA" id="ARBA00022729"/>
    </source>
</evidence>
<dbReference type="FunFam" id="1.50.10.20:FF:000006">
    <property type="entry name" value="Mannan endo-1,6-alpha-mannosidase"/>
    <property type="match status" value="1"/>
</dbReference>
<dbReference type="GO" id="GO:0008496">
    <property type="term" value="F:mannan endo-1,6-alpha-mannosidase activity"/>
    <property type="evidence" value="ECO:0007669"/>
    <property type="project" value="UniProtKB-UniRule"/>
</dbReference>
<gene>
    <name evidence="14" type="ORF">Tdes44962_MAKER03414</name>
</gene>
<keyword evidence="12" id="KW-0812">Transmembrane</keyword>
<reference evidence="14 15" key="2">
    <citation type="journal article" date="2021" name="Curr. Genet.">
        <title>Genetic response to nitrogen starvation in the aggressive Eucalyptus foliar pathogen Teratosphaeria destructans.</title>
        <authorList>
            <person name="Havenga M."/>
            <person name="Wingfield B.D."/>
            <person name="Wingfield M.J."/>
            <person name="Dreyer L.L."/>
            <person name="Roets F."/>
            <person name="Aylward J."/>
        </authorList>
    </citation>
    <scope>NUCLEOTIDE SEQUENCE [LARGE SCALE GENOMIC DNA]</scope>
    <source>
        <strain evidence="14">CMW44962</strain>
    </source>
</reference>
<evidence type="ECO:0000256" key="11">
    <source>
        <dbReference type="SAM" id="MobiDB-lite"/>
    </source>
</evidence>
<dbReference type="GO" id="GO:0009272">
    <property type="term" value="P:fungal-type cell wall biogenesis"/>
    <property type="evidence" value="ECO:0007669"/>
    <property type="project" value="TreeGrafter"/>
</dbReference>
<dbReference type="EMBL" id="RIBY02001967">
    <property type="protein sequence ID" value="KAH9826710.1"/>
    <property type="molecule type" value="Genomic_DNA"/>
</dbReference>
<protein>
    <recommendedName>
        <fullName evidence="4 10">Mannan endo-1,6-alpha-mannosidase</fullName>
        <ecNumber evidence="4 10">3.2.1.101</ecNumber>
    </recommendedName>
</protein>
<dbReference type="PIRSF" id="PIRSF016302">
    <property type="entry name" value="Man_a_manosd"/>
    <property type="match status" value="1"/>
</dbReference>
<evidence type="ECO:0000256" key="12">
    <source>
        <dbReference type="SAM" id="Phobius"/>
    </source>
</evidence>
<evidence type="ECO:0000256" key="1">
    <source>
        <dbReference type="ARBA" id="ARBA00001452"/>
    </source>
</evidence>
<dbReference type="Gene3D" id="1.50.10.20">
    <property type="match status" value="1"/>
</dbReference>
<dbReference type="Proteomes" id="UP001138500">
    <property type="component" value="Unassembled WGS sequence"/>
</dbReference>
<accession>A0A9W7SQL3</accession>
<name>A0A9W7SQL3_9PEZI</name>
<evidence type="ECO:0000313" key="15">
    <source>
        <dbReference type="Proteomes" id="UP001138500"/>
    </source>
</evidence>